<accession>A0ABS4J3L3</accession>
<dbReference type="Gene3D" id="1.10.287.950">
    <property type="entry name" value="Methyl-accepting chemotaxis protein"/>
    <property type="match status" value="1"/>
</dbReference>
<keyword evidence="5 10" id="KW-0472">Membrane</keyword>
<evidence type="ECO:0000256" key="4">
    <source>
        <dbReference type="ARBA" id="ARBA00022989"/>
    </source>
</evidence>
<evidence type="ECO:0000256" key="6">
    <source>
        <dbReference type="ARBA" id="ARBA00023224"/>
    </source>
</evidence>
<dbReference type="PROSITE" id="PS50885">
    <property type="entry name" value="HAMP"/>
    <property type="match status" value="1"/>
</dbReference>
<dbReference type="SMART" id="SM00283">
    <property type="entry name" value="MA"/>
    <property type="match status" value="1"/>
</dbReference>
<dbReference type="PRINTS" id="PR00260">
    <property type="entry name" value="CHEMTRNSDUCR"/>
</dbReference>
<organism evidence="13 14">
    <name type="scientific">Paenibacillus eucommiae</name>
    <dbReference type="NCBI Taxonomy" id="1355755"/>
    <lineage>
        <taxon>Bacteria</taxon>
        <taxon>Bacillati</taxon>
        <taxon>Bacillota</taxon>
        <taxon>Bacilli</taxon>
        <taxon>Bacillales</taxon>
        <taxon>Paenibacillaceae</taxon>
        <taxon>Paenibacillus</taxon>
    </lineage>
</organism>
<dbReference type="SMART" id="SM01049">
    <property type="entry name" value="Cache_2"/>
    <property type="match status" value="1"/>
</dbReference>
<evidence type="ECO:0000256" key="9">
    <source>
        <dbReference type="SAM" id="MobiDB-lite"/>
    </source>
</evidence>
<sequence length="580" mass="63304">MNFKITSIRTKMVGFCIILLIIPTLIIGVVSYQVSKTETNQLIEKDLKHNVQYAAVILDLMNKKVDSGEITLEQAQEEMKQILLGQKKEDGKREINKSIDLGDNGYFFVLDQEGLLMAHPNSEGDNIWDKQSSDGVFYIQDMIAKAKTGGGFTYYMWPLPNEKKEALKVSYAQLDPNWNWVIAAGSYMQDYNMGQAKIIKAILITLLACIVVGSALVLWSANRIARPLKLITRQTQRIAEGDLSLDDLKVVSQDEIGQLAEHFNTMNRNLKSLVTQAISTSEHVGASSSELVRSAVETTQTSRQIAESIQDIADGVDHQAQNTEESSKSMEEMTLGIQRISDTSSSVLELSLMTAEQADKGYRSIEQSVATINKVNTTFEELSDVIKGLQVRSEEIGVITSAISEFADQTNLLSLNASIEAARAGEEGRGFAVVAAEVKKLAQQSSSSSQQINVMVEQVQSDIVDAVEVMVKTQAEVSQGVASIMESGQLFNQIVDSVKGIVDQMQEASGAAEQMSASSQEVSASLQEMSRSSSQAASSSQNVSAAVEQQLATFEEVSAAAEVLSEQAEALRKIVHTFKV</sequence>
<feature type="transmembrane region" description="Helical" evidence="10">
    <location>
        <begin position="12"/>
        <end position="32"/>
    </location>
</feature>
<dbReference type="PROSITE" id="PS50111">
    <property type="entry name" value="CHEMOTAXIS_TRANSDUC_2"/>
    <property type="match status" value="1"/>
</dbReference>
<dbReference type="InterPro" id="IPR003660">
    <property type="entry name" value="HAMP_dom"/>
</dbReference>
<dbReference type="PANTHER" id="PTHR32089">
    <property type="entry name" value="METHYL-ACCEPTING CHEMOTAXIS PROTEIN MCPB"/>
    <property type="match status" value="1"/>
</dbReference>
<evidence type="ECO:0000313" key="13">
    <source>
        <dbReference type="EMBL" id="MBP1993686.1"/>
    </source>
</evidence>
<dbReference type="SUPFAM" id="SSF58104">
    <property type="entry name" value="Methyl-accepting chemotaxis protein (MCP) signaling domain"/>
    <property type="match status" value="1"/>
</dbReference>
<dbReference type="CDD" id="cd06225">
    <property type="entry name" value="HAMP"/>
    <property type="match status" value="1"/>
</dbReference>
<evidence type="ECO:0000256" key="7">
    <source>
        <dbReference type="ARBA" id="ARBA00029447"/>
    </source>
</evidence>
<dbReference type="SMART" id="SM00304">
    <property type="entry name" value="HAMP"/>
    <property type="match status" value="1"/>
</dbReference>
<dbReference type="InterPro" id="IPR004090">
    <property type="entry name" value="Chemotax_Me-accpt_rcpt"/>
</dbReference>
<reference evidence="13 14" key="1">
    <citation type="submission" date="2021-03" db="EMBL/GenBank/DDBJ databases">
        <title>Genomic Encyclopedia of Type Strains, Phase IV (KMG-IV): sequencing the most valuable type-strain genomes for metagenomic binning, comparative biology and taxonomic classification.</title>
        <authorList>
            <person name="Goeker M."/>
        </authorList>
    </citation>
    <scope>NUCLEOTIDE SEQUENCE [LARGE SCALE GENOMIC DNA]</scope>
    <source>
        <strain evidence="13 14">DSM 26048</strain>
    </source>
</reference>
<evidence type="ECO:0000256" key="3">
    <source>
        <dbReference type="ARBA" id="ARBA00022692"/>
    </source>
</evidence>
<evidence type="ECO:0000256" key="5">
    <source>
        <dbReference type="ARBA" id="ARBA00023136"/>
    </source>
</evidence>
<feature type="transmembrane region" description="Helical" evidence="10">
    <location>
        <begin position="198"/>
        <end position="219"/>
    </location>
</feature>
<dbReference type="Pfam" id="PF00015">
    <property type="entry name" value="MCPsignal"/>
    <property type="match status" value="1"/>
</dbReference>
<keyword evidence="14" id="KW-1185">Reference proteome</keyword>
<keyword evidence="4 10" id="KW-1133">Transmembrane helix</keyword>
<dbReference type="Gene3D" id="6.10.340.10">
    <property type="match status" value="1"/>
</dbReference>
<evidence type="ECO:0000259" key="12">
    <source>
        <dbReference type="PROSITE" id="PS50885"/>
    </source>
</evidence>
<evidence type="ECO:0000256" key="10">
    <source>
        <dbReference type="SAM" id="Phobius"/>
    </source>
</evidence>
<keyword evidence="2" id="KW-1003">Cell membrane</keyword>
<comment type="similarity">
    <text evidence="7">Belongs to the methyl-accepting chemotaxis (MCP) protein family.</text>
</comment>
<dbReference type="InterPro" id="IPR004089">
    <property type="entry name" value="MCPsignal_dom"/>
</dbReference>
<dbReference type="InterPro" id="IPR033480">
    <property type="entry name" value="sCache_2"/>
</dbReference>
<name>A0ABS4J3L3_9BACL</name>
<comment type="subcellular location">
    <subcellularLocation>
        <location evidence="1">Cell membrane</location>
        <topology evidence="1">Multi-pass membrane protein</topology>
    </subcellularLocation>
</comment>
<comment type="caution">
    <text evidence="13">The sequence shown here is derived from an EMBL/GenBank/DDBJ whole genome shotgun (WGS) entry which is preliminary data.</text>
</comment>
<keyword evidence="3 10" id="KW-0812">Transmembrane</keyword>
<evidence type="ECO:0000259" key="11">
    <source>
        <dbReference type="PROSITE" id="PS50111"/>
    </source>
</evidence>
<feature type="domain" description="Methyl-accepting transducer" evidence="11">
    <location>
        <begin position="294"/>
        <end position="530"/>
    </location>
</feature>
<proteinExistence type="inferred from homology"/>
<dbReference type="Pfam" id="PF00672">
    <property type="entry name" value="HAMP"/>
    <property type="match status" value="1"/>
</dbReference>
<evidence type="ECO:0000313" key="14">
    <source>
        <dbReference type="Proteomes" id="UP001519287"/>
    </source>
</evidence>
<gene>
    <name evidence="13" type="ORF">J2Z66_005312</name>
</gene>
<feature type="domain" description="HAMP" evidence="12">
    <location>
        <begin position="222"/>
        <end position="275"/>
    </location>
</feature>
<keyword evidence="6 8" id="KW-0807">Transducer</keyword>
<protein>
    <submittedName>
        <fullName evidence="13">Methyl-accepting chemotaxis protein</fullName>
    </submittedName>
</protein>
<dbReference type="PANTHER" id="PTHR32089:SF112">
    <property type="entry name" value="LYSOZYME-LIKE PROTEIN-RELATED"/>
    <property type="match status" value="1"/>
</dbReference>
<dbReference type="CDD" id="cd12912">
    <property type="entry name" value="PDC2_MCP_like"/>
    <property type="match status" value="1"/>
</dbReference>
<feature type="region of interest" description="Disordered" evidence="9">
    <location>
        <begin position="510"/>
        <end position="538"/>
    </location>
</feature>
<dbReference type="Pfam" id="PF17200">
    <property type="entry name" value="sCache_2"/>
    <property type="match status" value="1"/>
</dbReference>
<dbReference type="Proteomes" id="UP001519287">
    <property type="component" value="Unassembled WGS sequence"/>
</dbReference>
<dbReference type="RefSeq" id="WP_209975565.1">
    <property type="nucleotide sequence ID" value="NZ_JAGGLB010000020.1"/>
</dbReference>
<dbReference type="CDD" id="cd11386">
    <property type="entry name" value="MCP_signal"/>
    <property type="match status" value="1"/>
</dbReference>
<dbReference type="EMBL" id="JAGGLB010000020">
    <property type="protein sequence ID" value="MBP1993686.1"/>
    <property type="molecule type" value="Genomic_DNA"/>
</dbReference>
<evidence type="ECO:0000256" key="1">
    <source>
        <dbReference type="ARBA" id="ARBA00004651"/>
    </source>
</evidence>
<feature type="compositionally biased region" description="Polar residues" evidence="9">
    <location>
        <begin position="515"/>
        <end position="529"/>
    </location>
</feature>
<evidence type="ECO:0000256" key="2">
    <source>
        <dbReference type="ARBA" id="ARBA00022475"/>
    </source>
</evidence>
<evidence type="ECO:0000256" key="8">
    <source>
        <dbReference type="PROSITE-ProRule" id="PRU00284"/>
    </source>
</evidence>
<dbReference type="Gene3D" id="3.30.450.20">
    <property type="entry name" value="PAS domain"/>
    <property type="match status" value="1"/>
</dbReference>